<evidence type="ECO:0000256" key="4">
    <source>
        <dbReference type="ARBA" id="ARBA00023125"/>
    </source>
</evidence>
<dbReference type="SUPFAM" id="SSF54631">
    <property type="entry name" value="CBS-domain pair"/>
    <property type="match status" value="1"/>
</dbReference>
<dbReference type="PROSITE" id="PS00675">
    <property type="entry name" value="SIGMA54_INTERACT_1"/>
    <property type="match status" value="1"/>
</dbReference>
<dbReference type="InterPro" id="IPR002078">
    <property type="entry name" value="Sigma_54_int"/>
</dbReference>
<keyword evidence="5" id="KW-0804">Transcription</keyword>
<evidence type="ECO:0000313" key="8">
    <source>
        <dbReference type="EMBL" id="MBR0600491.1"/>
    </source>
</evidence>
<protein>
    <submittedName>
        <fullName evidence="8">Sigma 54-interacting transcriptional regulator</fullName>
    </submittedName>
</protein>
<dbReference type="SUPFAM" id="SSF52540">
    <property type="entry name" value="P-loop containing nucleoside triphosphate hydrolases"/>
    <property type="match status" value="1"/>
</dbReference>
<dbReference type="InterPro" id="IPR025943">
    <property type="entry name" value="Sigma_54_int_dom_ATP-bd_2"/>
</dbReference>
<keyword evidence="6" id="KW-0175">Coiled coil</keyword>
<feature type="coiled-coil region" evidence="6">
    <location>
        <begin position="235"/>
        <end position="262"/>
    </location>
</feature>
<dbReference type="Gene3D" id="1.10.10.60">
    <property type="entry name" value="Homeodomain-like"/>
    <property type="match status" value="1"/>
</dbReference>
<dbReference type="InterPro" id="IPR025944">
    <property type="entry name" value="Sigma_54_int_dom_CS"/>
</dbReference>
<dbReference type="SMART" id="SM00382">
    <property type="entry name" value="AAA"/>
    <property type="match status" value="1"/>
</dbReference>
<dbReference type="InterPro" id="IPR003593">
    <property type="entry name" value="AAA+_ATPase"/>
</dbReference>
<dbReference type="Proteomes" id="UP000675664">
    <property type="component" value="Unassembled WGS sequence"/>
</dbReference>
<evidence type="ECO:0000256" key="5">
    <source>
        <dbReference type="ARBA" id="ARBA00023163"/>
    </source>
</evidence>
<evidence type="ECO:0000256" key="3">
    <source>
        <dbReference type="ARBA" id="ARBA00023015"/>
    </source>
</evidence>
<dbReference type="InterPro" id="IPR046342">
    <property type="entry name" value="CBS_dom_sf"/>
</dbReference>
<dbReference type="GO" id="GO:0003677">
    <property type="term" value="F:DNA binding"/>
    <property type="evidence" value="ECO:0007669"/>
    <property type="project" value="UniProtKB-KW"/>
</dbReference>
<dbReference type="Gene3D" id="3.40.50.300">
    <property type="entry name" value="P-loop containing nucleotide triphosphate hydrolases"/>
    <property type="match status" value="1"/>
</dbReference>
<evidence type="ECO:0000256" key="6">
    <source>
        <dbReference type="SAM" id="Coils"/>
    </source>
</evidence>
<comment type="caution">
    <text evidence="8">The sequence shown here is derived from an EMBL/GenBank/DDBJ whole genome shotgun (WGS) entry which is preliminary data.</text>
</comment>
<accession>A0A8J8B479</accession>
<evidence type="ECO:0000256" key="2">
    <source>
        <dbReference type="ARBA" id="ARBA00022840"/>
    </source>
</evidence>
<dbReference type="InterPro" id="IPR027417">
    <property type="entry name" value="P-loop_NTPase"/>
</dbReference>
<organism evidence="8 9">
    <name type="scientific">Sinanaerobacter chloroacetimidivorans</name>
    <dbReference type="NCBI Taxonomy" id="2818044"/>
    <lineage>
        <taxon>Bacteria</taxon>
        <taxon>Bacillati</taxon>
        <taxon>Bacillota</taxon>
        <taxon>Clostridia</taxon>
        <taxon>Peptostreptococcales</taxon>
        <taxon>Anaerovoracaceae</taxon>
        <taxon>Sinanaerobacter</taxon>
    </lineage>
</organism>
<keyword evidence="3" id="KW-0805">Transcription regulation</keyword>
<dbReference type="AlphaFoldDB" id="A0A8J8B479"/>
<dbReference type="Pfam" id="PF00158">
    <property type="entry name" value="Sigma54_activat"/>
    <property type="match status" value="1"/>
</dbReference>
<evidence type="ECO:0000259" key="7">
    <source>
        <dbReference type="PROSITE" id="PS50045"/>
    </source>
</evidence>
<dbReference type="InterPro" id="IPR058031">
    <property type="entry name" value="AAA_lid_NorR"/>
</dbReference>
<gene>
    <name evidence="8" type="ORF">KCX82_21715</name>
</gene>
<evidence type="ECO:0000256" key="1">
    <source>
        <dbReference type="ARBA" id="ARBA00022741"/>
    </source>
</evidence>
<dbReference type="PANTHER" id="PTHR32071">
    <property type="entry name" value="TRANSCRIPTIONAL REGULATORY PROTEIN"/>
    <property type="match status" value="1"/>
</dbReference>
<feature type="domain" description="Sigma-54 factor interaction" evidence="7">
    <location>
        <begin position="269"/>
        <end position="498"/>
    </location>
</feature>
<keyword evidence="4" id="KW-0238">DNA-binding</keyword>
<sequence>MLEALEKELYLDIHQKSRRKIIEIFRLAKAIQLPVVDDHKVVGILDLFVFLDNMNKNINLIDLIEKDIIVAGEYRNVFTFKNSKQQILPFVDEEGNFSGFVNKLFQKCYLPSEEYMQVVEKNLDGMIDNDSEVDYDKLKNSFSAIFESNYDGIYITVDKGTTLSINKHCKYADGITSDDISIDESKINVSFDENTVNNETVNVIQNIQKRKEVSVSDDVISDGGIIRVINNIKDFDKIKNELRETQKLAEKYQNELEFLRWEQTETDDIIAKSPEMKKVINLAVRISKVDSTVLIQGQSGVGKGVLSKLIHNSSDRKNGPFIKIDCGSIPENLLESELFGYEQGSFTGAEKGGKIGLIELANGGTLFLDEIGELPLNLQMKLLRVLQDKEIFRVGGKEPIPVDFRTIAATNRDLEEMVEQKKFRKDLFYRLNVVPIKILPLLDRKEDIKPLIEDCLNRFNKKYNLEKYIEPVALRFLIDYNWPGNVRELENIIEYLIVTTNSDKITKDDLPETILDYNRNLPMLKIDSFSSMKEAMDVVEKNLLIESMKNSKSTEEMAKILKLDRSTVIRKLQKHKIKAHF</sequence>
<dbReference type="InterPro" id="IPR009057">
    <property type="entry name" value="Homeodomain-like_sf"/>
</dbReference>
<dbReference type="Gene3D" id="1.10.8.60">
    <property type="match status" value="1"/>
</dbReference>
<keyword evidence="9" id="KW-1185">Reference proteome</keyword>
<dbReference type="Pfam" id="PF25601">
    <property type="entry name" value="AAA_lid_14"/>
    <property type="match status" value="1"/>
</dbReference>
<evidence type="ECO:0000313" key="9">
    <source>
        <dbReference type="Proteomes" id="UP000675664"/>
    </source>
</evidence>
<dbReference type="RefSeq" id="WP_227020608.1">
    <property type="nucleotide sequence ID" value="NZ_JAGSND010000030.1"/>
</dbReference>
<dbReference type="EMBL" id="JAGSND010000030">
    <property type="protein sequence ID" value="MBR0600491.1"/>
    <property type="molecule type" value="Genomic_DNA"/>
</dbReference>
<dbReference type="GO" id="GO:0005524">
    <property type="term" value="F:ATP binding"/>
    <property type="evidence" value="ECO:0007669"/>
    <property type="project" value="UniProtKB-KW"/>
</dbReference>
<name>A0A8J8B479_9FIRM</name>
<dbReference type="PROSITE" id="PS00676">
    <property type="entry name" value="SIGMA54_INTERACT_2"/>
    <property type="match status" value="1"/>
</dbReference>
<dbReference type="CDD" id="cd00009">
    <property type="entry name" value="AAA"/>
    <property type="match status" value="1"/>
</dbReference>
<proteinExistence type="predicted"/>
<reference evidence="8" key="2">
    <citation type="submission" date="2021-04" db="EMBL/GenBank/DDBJ databases">
        <authorList>
            <person name="Liu J."/>
        </authorList>
    </citation>
    <scope>NUCLEOTIDE SEQUENCE</scope>
    <source>
        <strain evidence="8">BAD-6</strain>
    </source>
</reference>
<dbReference type="InterPro" id="IPR025662">
    <property type="entry name" value="Sigma_54_int_dom_ATP-bd_1"/>
</dbReference>
<dbReference type="PANTHER" id="PTHR32071:SF57">
    <property type="entry name" value="C4-DICARBOXYLATE TRANSPORT TRANSCRIPTIONAL REGULATORY PROTEIN DCTD"/>
    <property type="match status" value="1"/>
</dbReference>
<dbReference type="FunFam" id="3.40.50.300:FF:000006">
    <property type="entry name" value="DNA-binding transcriptional regulator NtrC"/>
    <property type="match status" value="1"/>
</dbReference>
<dbReference type="PROSITE" id="PS50045">
    <property type="entry name" value="SIGMA54_INTERACT_4"/>
    <property type="match status" value="1"/>
</dbReference>
<dbReference type="PROSITE" id="PS00688">
    <property type="entry name" value="SIGMA54_INTERACT_3"/>
    <property type="match status" value="1"/>
</dbReference>
<reference evidence="8" key="1">
    <citation type="submission" date="2021-04" db="EMBL/GenBank/DDBJ databases">
        <title>Sinoanaerobacter chloroacetimidivorans sp. nov., an obligate anaerobic bacterium isolated from anaerobic sludge.</title>
        <authorList>
            <person name="Bao Y."/>
        </authorList>
    </citation>
    <scope>NUCLEOTIDE SEQUENCE</scope>
    <source>
        <strain evidence="8">BAD-6</strain>
    </source>
</reference>
<dbReference type="SUPFAM" id="SSF46689">
    <property type="entry name" value="Homeodomain-like"/>
    <property type="match status" value="1"/>
</dbReference>
<keyword evidence="2" id="KW-0067">ATP-binding</keyword>
<keyword evidence="1" id="KW-0547">Nucleotide-binding</keyword>
<dbReference type="GO" id="GO:0006355">
    <property type="term" value="P:regulation of DNA-templated transcription"/>
    <property type="evidence" value="ECO:0007669"/>
    <property type="project" value="InterPro"/>
</dbReference>